<proteinExistence type="predicted"/>
<reference evidence="3" key="1">
    <citation type="journal article" date="2020" name="Nature">
        <title>Giant virus diversity and host interactions through global metagenomics.</title>
        <authorList>
            <person name="Schulz F."/>
            <person name="Roux S."/>
            <person name="Paez-Espino D."/>
            <person name="Jungbluth S."/>
            <person name="Walsh D.A."/>
            <person name="Denef V.J."/>
            <person name="McMahon K.D."/>
            <person name="Konstantinidis K.T."/>
            <person name="Eloe-Fadrosh E.A."/>
            <person name="Kyrpides N.C."/>
            <person name="Woyke T."/>
        </authorList>
    </citation>
    <scope>NUCLEOTIDE SEQUENCE</scope>
    <source>
        <strain evidence="3">GVMAG-S-ERX555907-63</strain>
    </source>
</reference>
<feature type="compositionally biased region" description="Basic residues" evidence="2">
    <location>
        <begin position="399"/>
        <end position="411"/>
    </location>
</feature>
<evidence type="ECO:0000313" key="3">
    <source>
        <dbReference type="EMBL" id="QHU22866.1"/>
    </source>
</evidence>
<evidence type="ECO:0000256" key="2">
    <source>
        <dbReference type="SAM" id="MobiDB-lite"/>
    </source>
</evidence>
<evidence type="ECO:0000256" key="1">
    <source>
        <dbReference type="SAM" id="Coils"/>
    </source>
</evidence>
<feature type="coiled-coil region" evidence="1">
    <location>
        <begin position="176"/>
        <end position="206"/>
    </location>
</feature>
<organism evidence="3">
    <name type="scientific">viral metagenome</name>
    <dbReference type="NCBI Taxonomy" id="1070528"/>
    <lineage>
        <taxon>unclassified sequences</taxon>
        <taxon>metagenomes</taxon>
        <taxon>organismal metagenomes</taxon>
    </lineage>
</organism>
<dbReference type="AlphaFoldDB" id="A0A6C0L0B5"/>
<feature type="region of interest" description="Disordered" evidence="2">
    <location>
        <begin position="380"/>
        <end position="411"/>
    </location>
</feature>
<name>A0A6C0L0B5_9ZZZZ</name>
<protein>
    <submittedName>
        <fullName evidence="3">Uncharacterized protein</fullName>
    </submittedName>
</protein>
<sequence>MAKFYKIKKPYDSIISEEGEPYAKELGIHSRNTEFFNELLNGEIESKMNKYGVSYEMAKILHKYDISYEDAKNIEYEVKIEEDRQASNAANDADRYYANQAANNADRRYANQAILNALLAPEAEAILDLLPESEESGITAEILEFASKKGFQISENEAFVLAVNIDWSDPDENGNEPSYEKLVENAKQEVQEVEKLIEDLKNHENIREEDIIKHRFDDFRTMSKLRFVMRTENLGFDDAEYINRVIKNWKNIPKQKLLNMTYNGRVDEMLQNLQRLGTPMNREAVEEIVSNPQYDLKRKQSLIEKGYNLRKKEMEALLKGMSELSNSRKLLNEQGFGDNEIRAIMNEFDVDYNSAKKIADNYMYFDNEEEEIQAIVQSYHDKQKGKMNKKKQKKDEKTQKRRFRMMSNRKK</sequence>
<keyword evidence="1" id="KW-0175">Coiled coil</keyword>
<dbReference type="EMBL" id="MN741019">
    <property type="protein sequence ID" value="QHU22866.1"/>
    <property type="molecule type" value="Genomic_DNA"/>
</dbReference>
<accession>A0A6C0L0B5</accession>